<dbReference type="PANTHER" id="PTHR42973">
    <property type="entry name" value="BINDING OXIDOREDUCTASE, PUTATIVE (AFU_ORTHOLOGUE AFUA_1G17690)-RELATED"/>
    <property type="match status" value="1"/>
</dbReference>
<sequence>MLLDDEIGFGLGTTVRDLRVAGVMTGSTPLTALEAFLLSHPSIGYIPPTSAEYVPTASRGWIAGINARPLAIVQPQSPADVAALVKFAKSHAVPFTVRSGGHNLEGRSVVDGALLIDLRALTAVTIAPDRQSATVQGGILQGELASILWEEGLCTPTGSIPTVGYVGWATYGGYGPFSSHWGLGVDQILEATVVDANGEIIVADECHLRGIRGAGGIFGIIVDVTIRVYPLTKLLAGAIIFDSSDIAQTIITFNAAYEDLLNTEGLPPPVTLQQAALNSPHGRVFAVLFTWSHPDLGEGQRWVEKISSLAPLLMSTVAPTTIPDWFAGNGALVPESVYGSLQTHNIRRINPVVAEMIGRNVASMPSDPGTMLSIHQLRGQSAGEDASKLEHSVFATREPHYMLEILGCGTDEQNAGTSEEWAVKTAKEVAQVDEGNVVSTAYVSLMRLASMKPDEAVKKAFGTNAEVVRELKERFDPENVFALALPALK</sequence>
<name>A0A146F245_ASPKA</name>
<evidence type="ECO:0000259" key="5">
    <source>
        <dbReference type="PROSITE" id="PS51387"/>
    </source>
</evidence>
<dbReference type="PROSITE" id="PS51387">
    <property type="entry name" value="FAD_PCMH"/>
    <property type="match status" value="1"/>
</dbReference>
<dbReference type="InterPro" id="IPR012951">
    <property type="entry name" value="BBE"/>
</dbReference>
<keyword evidence="2" id="KW-0285">Flavoprotein</keyword>
<evidence type="ECO:0000313" key="6">
    <source>
        <dbReference type="EMBL" id="GAT20364.1"/>
    </source>
</evidence>
<dbReference type="VEuPathDB" id="FungiDB:ASPFODRAFT_212404"/>
<dbReference type="AlphaFoldDB" id="A0A146F245"/>
<comment type="caution">
    <text evidence="6">The sequence shown here is derived from an EMBL/GenBank/DDBJ whole genome shotgun (WGS) entry which is preliminary data.</text>
</comment>
<keyword evidence="4" id="KW-0560">Oxidoreductase</keyword>
<evidence type="ECO:0000256" key="1">
    <source>
        <dbReference type="ARBA" id="ARBA00005466"/>
    </source>
</evidence>
<organism evidence="6 7">
    <name type="scientific">Aspergillus kawachii</name>
    <name type="common">White koji mold</name>
    <name type="synonym">Aspergillus awamori var. kawachi</name>
    <dbReference type="NCBI Taxonomy" id="1069201"/>
    <lineage>
        <taxon>Eukaryota</taxon>
        <taxon>Fungi</taxon>
        <taxon>Dikarya</taxon>
        <taxon>Ascomycota</taxon>
        <taxon>Pezizomycotina</taxon>
        <taxon>Eurotiomycetes</taxon>
        <taxon>Eurotiomycetidae</taxon>
        <taxon>Eurotiales</taxon>
        <taxon>Aspergillaceae</taxon>
        <taxon>Aspergillus</taxon>
        <taxon>Aspergillus subgen. Circumdati</taxon>
    </lineage>
</organism>
<comment type="similarity">
    <text evidence="1">Belongs to the oxygen-dependent FAD-linked oxidoreductase family.</text>
</comment>
<evidence type="ECO:0000256" key="3">
    <source>
        <dbReference type="ARBA" id="ARBA00022827"/>
    </source>
</evidence>
<dbReference type="EMBL" id="BCWF01000007">
    <property type="protein sequence ID" value="GAT20364.1"/>
    <property type="molecule type" value="Genomic_DNA"/>
</dbReference>
<dbReference type="GO" id="GO:0016491">
    <property type="term" value="F:oxidoreductase activity"/>
    <property type="evidence" value="ECO:0007669"/>
    <property type="project" value="UniProtKB-KW"/>
</dbReference>
<dbReference type="InterPro" id="IPR016167">
    <property type="entry name" value="FAD-bd_PCMH_sub1"/>
</dbReference>
<dbReference type="InterPro" id="IPR016166">
    <property type="entry name" value="FAD-bd_PCMH"/>
</dbReference>
<accession>A0A146F245</accession>
<dbReference type="Pfam" id="PF08031">
    <property type="entry name" value="BBE"/>
    <property type="match status" value="1"/>
</dbReference>
<dbReference type="GO" id="GO:0071949">
    <property type="term" value="F:FAD binding"/>
    <property type="evidence" value="ECO:0007669"/>
    <property type="project" value="InterPro"/>
</dbReference>
<dbReference type="InterPro" id="IPR036318">
    <property type="entry name" value="FAD-bd_PCMH-like_sf"/>
</dbReference>
<gene>
    <name evidence="6" type="ORF">RIB2604_00700460</name>
</gene>
<dbReference type="Proteomes" id="UP000075230">
    <property type="component" value="Unassembled WGS sequence"/>
</dbReference>
<dbReference type="Gene3D" id="3.30.465.10">
    <property type="match status" value="1"/>
</dbReference>
<reference evidence="7" key="2">
    <citation type="submission" date="2016-02" db="EMBL/GenBank/DDBJ databases">
        <title>Genome sequencing of Aspergillus luchuensis NBRC 4314.</title>
        <authorList>
            <person name="Yamada O."/>
        </authorList>
    </citation>
    <scope>NUCLEOTIDE SEQUENCE [LARGE SCALE GENOMIC DNA]</scope>
    <source>
        <strain evidence="7">RIB 2604</strain>
    </source>
</reference>
<dbReference type="Pfam" id="PF01565">
    <property type="entry name" value="FAD_binding_4"/>
    <property type="match status" value="1"/>
</dbReference>
<dbReference type="Gene3D" id="3.40.462.20">
    <property type="match status" value="1"/>
</dbReference>
<dbReference type="SUPFAM" id="SSF56176">
    <property type="entry name" value="FAD-binding/transporter-associated domain-like"/>
    <property type="match status" value="1"/>
</dbReference>
<dbReference type="InterPro" id="IPR050416">
    <property type="entry name" value="FAD-linked_Oxidoreductase"/>
</dbReference>
<dbReference type="Gene3D" id="3.30.43.10">
    <property type="entry name" value="Uridine Diphospho-n-acetylenolpyruvylglucosamine Reductase, domain 2"/>
    <property type="match status" value="1"/>
</dbReference>
<evidence type="ECO:0000256" key="4">
    <source>
        <dbReference type="ARBA" id="ARBA00023002"/>
    </source>
</evidence>
<evidence type="ECO:0000313" key="7">
    <source>
        <dbReference type="Proteomes" id="UP000075230"/>
    </source>
</evidence>
<dbReference type="InterPro" id="IPR016169">
    <property type="entry name" value="FAD-bd_PCMH_sub2"/>
</dbReference>
<keyword evidence="3" id="KW-0274">FAD</keyword>
<dbReference type="InterPro" id="IPR006094">
    <property type="entry name" value="Oxid_FAD_bind_N"/>
</dbReference>
<protein>
    <submittedName>
        <fullName evidence="6">D-lactate dehydrogenase</fullName>
    </submittedName>
</protein>
<proteinExistence type="inferred from homology"/>
<dbReference type="PANTHER" id="PTHR42973:SF7">
    <property type="entry name" value="FAD-BINDING PCMH-TYPE DOMAIN-CONTAINING PROTEIN"/>
    <property type="match status" value="1"/>
</dbReference>
<evidence type="ECO:0000256" key="2">
    <source>
        <dbReference type="ARBA" id="ARBA00022630"/>
    </source>
</evidence>
<feature type="domain" description="FAD-binding PCMH-type" evidence="5">
    <location>
        <begin position="65"/>
        <end position="231"/>
    </location>
</feature>
<reference evidence="6 7" key="1">
    <citation type="journal article" date="2016" name="DNA Res.">
        <title>Genome sequence of Aspergillus luchuensis NBRC 4314.</title>
        <authorList>
            <person name="Yamada O."/>
            <person name="Machida M."/>
            <person name="Hosoyama A."/>
            <person name="Goto M."/>
            <person name="Takahashi T."/>
            <person name="Futagami T."/>
            <person name="Yamagata Y."/>
            <person name="Takeuchi M."/>
            <person name="Kobayashi T."/>
            <person name="Koike H."/>
            <person name="Abe K."/>
            <person name="Asai K."/>
            <person name="Arita M."/>
            <person name="Fujita N."/>
            <person name="Fukuda K."/>
            <person name="Higa K."/>
            <person name="Horikawa H."/>
            <person name="Ishikawa T."/>
            <person name="Jinno K."/>
            <person name="Kato Y."/>
            <person name="Kirimura K."/>
            <person name="Mizutani O."/>
            <person name="Nakasone K."/>
            <person name="Sano M."/>
            <person name="Shiraishi Y."/>
            <person name="Tsukahara M."/>
            <person name="Gomi K."/>
        </authorList>
    </citation>
    <scope>NUCLEOTIDE SEQUENCE [LARGE SCALE GENOMIC DNA]</scope>
    <source>
        <strain evidence="6 7">RIB 2604</strain>
    </source>
</reference>